<evidence type="ECO:0000313" key="5">
    <source>
        <dbReference type="EMBL" id="ATE54597.1"/>
    </source>
</evidence>
<dbReference type="PANTHER" id="PTHR43004">
    <property type="entry name" value="TRK SYSTEM POTASSIUM UPTAKE PROTEIN"/>
    <property type="match status" value="1"/>
</dbReference>
<accession>A0A290Z6D7</accession>
<evidence type="ECO:0000256" key="3">
    <source>
        <dbReference type="ARBA" id="ARBA00022827"/>
    </source>
</evidence>
<dbReference type="Pfam" id="PF01494">
    <property type="entry name" value="FAD_binding_3"/>
    <property type="match status" value="1"/>
</dbReference>
<dbReference type="Gene3D" id="3.50.50.60">
    <property type="entry name" value="FAD/NAD(P)-binding domain"/>
    <property type="match status" value="1"/>
</dbReference>
<dbReference type="InterPro" id="IPR036188">
    <property type="entry name" value="FAD/NAD-bd_sf"/>
</dbReference>
<evidence type="ECO:0000256" key="2">
    <source>
        <dbReference type="ARBA" id="ARBA00022630"/>
    </source>
</evidence>
<evidence type="ECO:0000259" key="4">
    <source>
        <dbReference type="Pfam" id="PF01494"/>
    </source>
</evidence>
<dbReference type="GO" id="GO:0016709">
    <property type="term" value="F:oxidoreductase activity, acting on paired donors, with incorporation or reduction of molecular oxygen, NAD(P)H as one donor, and incorporation of one atom of oxygen"/>
    <property type="evidence" value="ECO:0007669"/>
    <property type="project" value="UniProtKB-ARBA"/>
</dbReference>
<dbReference type="RefSeq" id="WP_096493897.1">
    <property type="nucleotide sequence ID" value="NZ_CP023445.1"/>
</dbReference>
<dbReference type="KEGG" id="apre:CNX65_15940"/>
<proteinExistence type="predicted"/>
<dbReference type="SUPFAM" id="SSF51905">
    <property type="entry name" value="FAD/NAD(P)-binding domain"/>
    <property type="match status" value="1"/>
</dbReference>
<comment type="cofactor">
    <cofactor evidence="1">
        <name>FAD</name>
        <dbReference type="ChEBI" id="CHEBI:57692"/>
    </cofactor>
</comment>
<keyword evidence="3" id="KW-0274">FAD</keyword>
<dbReference type="GO" id="GO:0071949">
    <property type="term" value="F:FAD binding"/>
    <property type="evidence" value="ECO:0007669"/>
    <property type="project" value="InterPro"/>
</dbReference>
<evidence type="ECO:0000313" key="6">
    <source>
        <dbReference type="Proteomes" id="UP000218505"/>
    </source>
</evidence>
<reference evidence="5" key="1">
    <citation type="submission" date="2017-09" db="EMBL/GenBank/DDBJ databases">
        <title>Complete Genome Sequence of ansamitocin-producing Bacterium Actinosynnema pretiosum X47.</title>
        <authorList>
            <person name="Cao G."/>
            <person name="Zong G."/>
            <person name="Zhong C."/>
            <person name="Fu J."/>
        </authorList>
    </citation>
    <scope>NUCLEOTIDE SEQUENCE [LARGE SCALE GENOMIC DNA]</scope>
    <source>
        <strain evidence="5">X47</strain>
    </source>
</reference>
<evidence type="ECO:0000256" key="1">
    <source>
        <dbReference type="ARBA" id="ARBA00001974"/>
    </source>
</evidence>
<keyword evidence="2" id="KW-0285">Flavoprotein</keyword>
<keyword evidence="6" id="KW-1185">Reference proteome</keyword>
<dbReference type="InterPro" id="IPR002938">
    <property type="entry name" value="FAD-bd"/>
</dbReference>
<dbReference type="PANTHER" id="PTHR43004:SF19">
    <property type="entry name" value="BINDING MONOOXYGENASE, PUTATIVE (JCVI)-RELATED"/>
    <property type="match status" value="1"/>
</dbReference>
<gene>
    <name evidence="5" type="ORF">CNX65_15940</name>
</gene>
<protein>
    <submittedName>
        <fullName evidence="5">2,4-dichlorophenol 6-monooxygenase</fullName>
    </submittedName>
</protein>
<dbReference type="Gene3D" id="3.40.30.120">
    <property type="match status" value="1"/>
</dbReference>
<dbReference type="PRINTS" id="PR00420">
    <property type="entry name" value="RNGMNOXGNASE"/>
</dbReference>
<dbReference type="Pfam" id="PF21274">
    <property type="entry name" value="Rng_hyd_C"/>
    <property type="match status" value="1"/>
</dbReference>
<name>A0A290Z6D7_9PSEU</name>
<dbReference type="InterPro" id="IPR050641">
    <property type="entry name" value="RIFMO-like"/>
</dbReference>
<dbReference type="AlphaFoldDB" id="A0A290Z6D7"/>
<dbReference type="EMBL" id="CP023445">
    <property type="protein sequence ID" value="ATE54597.1"/>
    <property type="molecule type" value="Genomic_DNA"/>
</dbReference>
<organism evidence="5 6">
    <name type="scientific">Actinosynnema pretiosum</name>
    <dbReference type="NCBI Taxonomy" id="42197"/>
    <lineage>
        <taxon>Bacteria</taxon>
        <taxon>Bacillati</taxon>
        <taxon>Actinomycetota</taxon>
        <taxon>Actinomycetes</taxon>
        <taxon>Pseudonocardiales</taxon>
        <taxon>Pseudonocardiaceae</taxon>
        <taxon>Actinosynnema</taxon>
    </lineage>
</organism>
<feature type="domain" description="FAD-binding" evidence="4">
    <location>
        <begin position="6"/>
        <end position="360"/>
    </location>
</feature>
<sequence>MHDHLDTDVLVAGGGSVGLLTALFLARRGVRVVVAERAAAPQRHPRAMGIGPRTVEVLREAGLHEAVDALCVDMRGSGLGMFSARTLAEADLPALAAAAPPRAAEFDAVSPGALRGTCPQNRLDEVLLAEVRRLGAQVRFGAELTSLDQDDRSVTAEVGGARVRARYLVGADGVRGAVRPAVGIGVSGPGPIGLPLVSALFRADLLDLTGGRQFIVCDVTTPEAPGGLLPVDGRHEWIYHTRFDPSAGQRVEDFTPSRCRALVRAAVGDPDREVEVVSVLPWQARGVLADDFRAGRVFLVGDAAHVIPPVGAFGLNTGVADAHNLAWKLAAVLRGEAGGELLGTYGAERRPVAAEALRQSVLRLGDPSLHWARGPEGAAKRAAAGAVNAPLVHLGYRYRSSAVLGGGAEPPSTEDVALALNGDPGSRVPHAWVDGPEGRVSTVDLVAGGFAVLAGPEGAAWVEAAALASGALGVPVRARVLGGGSGLVPEARWPGVAGIGADGALLVRPDGFVAWRAERAGADPAGGLLRAMTAVLAR</sequence>
<dbReference type="Gene3D" id="3.30.9.10">
    <property type="entry name" value="D-Amino Acid Oxidase, subunit A, domain 2"/>
    <property type="match status" value="1"/>
</dbReference>
<dbReference type="Proteomes" id="UP000218505">
    <property type="component" value="Chromosome"/>
</dbReference>